<name>A0ABT6ZG86_9MICO</name>
<keyword evidence="2" id="KW-1185">Reference proteome</keyword>
<evidence type="ECO:0000313" key="1">
    <source>
        <dbReference type="EMBL" id="MDJ1115180.1"/>
    </source>
</evidence>
<dbReference type="RefSeq" id="WP_283716866.1">
    <property type="nucleotide sequence ID" value="NZ_JASJND010000007.1"/>
</dbReference>
<dbReference type="EMBL" id="JASJND010000007">
    <property type="protein sequence ID" value="MDJ1115180.1"/>
    <property type="molecule type" value="Genomic_DNA"/>
</dbReference>
<proteinExistence type="predicted"/>
<organism evidence="1 2">
    <name type="scientific">Microbacterium dauci</name>
    <dbReference type="NCBI Taxonomy" id="3048008"/>
    <lineage>
        <taxon>Bacteria</taxon>
        <taxon>Bacillati</taxon>
        <taxon>Actinomycetota</taxon>
        <taxon>Actinomycetes</taxon>
        <taxon>Micrococcales</taxon>
        <taxon>Microbacteriaceae</taxon>
        <taxon>Microbacterium</taxon>
    </lineage>
</organism>
<reference evidence="1 2" key="1">
    <citation type="submission" date="2023-05" db="EMBL/GenBank/DDBJ databases">
        <title>Microbacterium dauci sp.nov., Isolated from Carrot Rhizosphere Soil.</title>
        <authorList>
            <person name="Xiao Z."/>
            <person name="Zheng J."/>
        </authorList>
    </citation>
    <scope>NUCLEOTIDE SEQUENCE [LARGE SCALE GENOMIC DNA]</scope>
    <source>
        <strain evidence="1 2">LX3-4</strain>
    </source>
</reference>
<dbReference type="Proteomes" id="UP001321481">
    <property type="component" value="Unassembled WGS sequence"/>
</dbReference>
<evidence type="ECO:0008006" key="3">
    <source>
        <dbReference type="Google" id="ProtNLM"/>
    </source>
</evidence>
<protein>
    <recommendedName>
        <fullName evidence="3">DUF4440 domain-containing protein</fullName>
    </recommendedName>
</protein>
<sequence length="166" mass="17473">MIALSALLAGCAPSPAPTPTPTGFASEEEAFAAAEATYRAYVDALNEVDLADPATFEPVYALTSGELNDLDRKSFSEMHASGTLVSGRTEVLSIEGSQVSDDSITLDVCTDVSDVHVVDADGNSLVSDDRKDLQSTRVSVAQVDELLALTKIEPRAEDEPCASPRP</sequence>
<comment type="caution">
    <text evidence="1">The sequence shown here is derived from an EMBL/GenBank/DDBJ whole genome shotgun (WGS) entry which is preliminary data.</text>
</comment>
<evidence type="ECO:0000313" key="2">
    <source>
        <dbReference type="Proteomes" id="UP001321481"/>
    </source>
</evidence>
<accession>A0ABT6ZG86</accession>
<gene>
    <name evidence="1" type="ORF">QNI14_12035</name>
</gene>